<proteinExistence type="inferred from homology"/>
<dbReference type="AlphaFoldDB" id="A0A6P6SKI3"/>
<evidence type="ECO:0000256" key="2">
    <source>
        <dbReference type="ARBA" id="ARBA00004170"/>
    </source>
</evidence>
<dbReference type="InterPro" id="IPR002182">
    <property type="entry name" value="NB-ARC"/>
</dbReference>
<dbReference type="Pfam" id="PF23598">
    <property type="entry name" value="LRR_14"/>
    <property type="match status" value="1"/>
</dbReference>
<dbReference type="OrthoDB" id="644366at2759"/>
<comment type="subcellular location">
    <subcellularLocation>
        <location evidence="3">Cytoplasm</location>
    </subcellularLocation>
    <subcellularLocation>
        <location evidence="2">Membrane</location>
        <topology evidence="2">Peripheral membrane protein</topology>
    </subcellularLocation>
</comment>
<evidence type="ECO:0000313" key="19">
    <source>
        <dbReference type="RefSeq" id="XP_027066650.1"/>
    </source>
</evidence>
<evidence type="ECO:0000259" key="14">
    <source>
        <dbReference type="Pfam" id="PF12061"/>
    </source>
</evidence>
<keyword evidence="9" id="KW-0547">Nucleotide-binding</keyword>
<evidence type="ECO:0000259" key="17">
    <source>
        <dbReference type="Pfam" id="PF23598"/>
    </source>
</evidence>
<evidence type="ECO:0000256" key="12">
    <source>
        <dbReference type="ARBA" id="ARBA00023054"/>
    </source>
</evidence>
<dbReference type="InterPro" id="IPR038005">
    <property type="entry name" value="RX-like_CC"/>
</dbReference>
<dbReference type="PRINTS" id="PR00364">
    <property type="entry name" value="DISEASERSIST"/>
</dbReference>
<reference evidence="18" key="1">
    <citation type="journal article" date="2025" name="Foods">
        <title>Unveiling the Microbial Signatures of Arabica Coffee Cherries: Insights into Ripeness Specific Diversity, Functional Traits, and Implications for Quality and Safety.</title>
        <authorList>
            <consortium name="RefSeq"/>
            <person name="Tenea G.N."/>
            <person name="Cifuentes V."/>
            <person name="Reyes P."/>
            <person name="Cevallos-Vallejos M."/>
        </authorList>
    </citation>
    <scope>NUCLEOTIDE SEQUENCE [LARGE SCALE GENOMIC DNA]</scope>
</reference>
<comment type="similarity">
    <text evidence="4">Belongs to the disease resistance NB-LRR family.</text>
</comment>
<protein>
    <submittedName>
        <fullName evidence="19">Late blight resistance protein homolog R1A-3</fullName>
    </submittedName>
</protein>
<dbReference type="InterPro" id="IPR058922">
    <property type="entry name" value="WHD_DRP"/>
</dbReference>
<reference evidence="19" key="2">
    <citation type="submission" date="2025-08" db="UniProtKB">
        <authorList>
            <consortium name="RefSeq"/>
        </authorList>
    </citation>
    <scope>IDENTIFICATION</scope>
    <source>
        <tissue evidence="19">Leaves</tissue>
    </source>
</reference>
<evidence type="ECO:0000256" key="7">
    <source>
        <dbReference type="ARBA" id="ARBA00022667"/>
    </source>
</evidence>
<evidence type="ECO:0000256" key="4">
    <source>
        <dbReference type="ARBA" id="ARBA00008894"/>
    </source>
</evidence>
<dbReference type="InterPro" id="IPR036388">
    <property type="entry name" value="WH-like_DNA-bd_sf"/>
</dbReference>
<evidence type="ECO:0000256" key="10">
    <source>
        <dbReference type="ARBA" id="ARBA00022821"/>
    </source>
</evidence>
<name>A0A6P6SKI3_COFAR</name>
<keyword evidence="11" id="KW-0067">ATP-binding</keyword>
<evidence type="ECO:0000256" key="9">
    <source>
        <dbReference type="ARBA" id="ARBA00022741"/>
    </source>
</evidence>
<dbReference type="RefSeq" id="XP_027066650.1">
    <property type="nucleotide sequence ID" value="XM_027210849.2"/>
</dbReference>
<dbReference type="Pfam" id="PF23559">
    <property type="entry name" value="WHD_DRP"/>
    <property type="match status" value="1"/>
</dbReference>
<dbReference type="GeneID" id="113692439"/>
<evidence type="ECO:0000259" key="13">
    <source>
        <dbReference type="Pfam" id="PF00931"/>
    </source>
</evidence>
<keyword evidence="12" id="KW-0175">Coiled coil</keyword>
<dbReference type="GO" id="GO:0051607">
    <property type="term" value="P:defense response to virus"/>
    <property type="evidence" value="ECO:0007669"/>
    <property type="project" value="UniProtKB-ARBA"/>
</dbReference>
<dbReference type="GO" id="GO:0043531">
    <property type="term" value="F:ADP binding"/>
    <property type="evidence" value="ECO:0007669"/>
    <property type="project" value="InterPro"/>
</dbReference>
<dbReference type="InterPro" id="IPR027417">
    <property type="entry name" value="P-loop_NTPase"/>
</dbReference>
<evidence type="ECO:0000256" key="1">
    <source>
        <dbReference type="ARBA" id="ARBA00002074"/>
    </source>
</evidence>
<feature type="domain" description="NB-ARC" evidence="13">
    <location>
        <begin position="526"/>
        <end position="699"/>
    </location>
</feature>
<dbReference type="CDD" id="cd14798">
    <property type="entry name" value="RX-CC_like"/>
    <property type="match status" value="1"/>
</dbReference>
<dbReference type="Pfam" id="PF12061">
    <property type="entry name" value="NB-LRR"/>
    <property type="match status" value="1"/>
</dbReference>
<keyword evidence="5" id="KW-0963">Cytoplasm</keyword>
<dbReference type="FunFam" id="1.10.10.10:FF:000322">
    <property type="entry name" value="Probable disease resistance protein At1g63360"/>
    <property type="match status" value="1"/>
</dbReference>
<keyword evidence="7" id="KW-0381">Hypersensitive response</keyword>
<keyword evidence="8" id="KW-0677">Repeat</keyword>
<feature type="domain" description="Disease resistance protein winged helix" evidence="16">
    <location>
        <begin position="780"/>
        <end position="849"/>
    </location>
</feature>
<organism evidence="18 19">
    <name type="scientific">Coffea arabica</name>
    <name type="common">Arabian coffee</name>
    <dbReference type="NCBI Taxonomy" id="13443"/>
    <lineage>
        <taxon>Eukaryota</taxon>
        <taxon>Viridiplantae</taxon>
        <taxon>Streptophyta</taxon>
        <taxon>Embryophyta</taxon>
        <taxon>Tracheophyta</taxon>
        <taxon>Spermatophyta</taxon>
        <taxon>Magnoliopsida</taxon>
        <taxon>eudicotyledons</taxon>
        <taxon>Gunneridae</taxon>
        <taxon>Pentapetalae</taxon>
        <taxon>asterids</taxon>
        <taxon>lamiids</taxon>
        <taxon>Gentianales</taxon>
        <taxon>Rubiaceae</taxon>
        <taxon>Ixoroideae</taxon>
        <taxon>Gardenieae complex</taxon>
        <taxon>Bertiereae - Coffeeae clade</taxon>
        <taxon>Coffeeae</taxon>
        <taxon>Coffea</taxon>
    </lineage>
</organism>
<feature type="domain" description="Disease resistance N-terminal" evidence="15">
    <location>
        <begin position="385"/>
        <end position="461"/>
    </location>
</feature>
<dbReference type="Gene3D" id="1.20.5.4130">
    <property type="match status" value="1"/>
</dbReference>
<dbReference type="InterPro" id="IPR041118">
    <property type="entry name" value="Rx_N"/>
</dbReference>
<evidence type="ECO:0000256" key="6">
    <source>
        <dbReference type="ARBA" id="ARBA00022614"/>
    </source>
</evidence>
<keyword evidence="18" id="KW-1185">Reference proteome</keyword>
<sequence length="1233" mass="141676">MANTCLDSTMEQLTRLGNERGLTDRMKDQIQKFQVELNFLKMFLWCLPKSEEAGKNCQLQFALNSISSAVEVANKGLYSAGLCAIRKKKGRNWHLLTSNLLENVEQFKSDIRKNCNFMLHFSVEFIKASLTGEVFNFMDCIITNLKDLRHSEDEQIAPLSKHISALEEKLRFFRKFFYFTAQRCYEHQKFEYLLVHIRSWANKVACLSFLCWINKNDENMQCRMNTMISDLHEESWPCASGVTGMCLGVLKALKLSAYDTSLMGEIVADFVNILLEDTPAVFRDRIEIIREGLIIIIAFLMDSPEDCEDEILTQAHAVVIEAASLLSSVCLEEMNDNVIKKKNFLLSEILGKIKTLREVVRKFYIYIPDASEFYSLRTHGTGYIAFILENLAKMQKKNANFIPFVKQKVVIVQKELQSLRTCLTDKMDGRNEQEQLKDLWRRIINVAYHAEHVTDLCSIRNTRFWYTVICLSTVIEEIKTTRNEVENLGSKHMKNPGILCANLNSMHLLPAQASNSRIDEPVVGFDDEAETIIDRLTRGPEQLQIVSIIGMPGQGKTTLAKKVYNHPSIRYHFIQCVWCCVSQEYRYRNALLEMLSNVTELSSHDTFETSDEELANRLRKCLIGRSYLIVMDDIWDIRAWNELKGSFPDNNNGSRILFTSRIHKLSWQDDCKCYFHTLRPFHEREGWELLKQKTFHKDECPQDLVEVGMEIARKCKGLPLSIVLVAGILAKSKNSLYWWKKIARSLSSSHPIDGSMDILELSYRHIPDHLKPCFLYFGAFAEGQNIRARKMTLLWISEGFIRTTDQRRLEDVAMEYLMDLVNHSLVIVSERSSDGGVNRCQVHNLLREFCMAKAKEENFLQLIHHYDLGNYPSNGCDVDMHRLSFHSSLFHVTDSHPVCSPVHSIVFAHGMLFIGTSFSRTFRLLKVLDMEKLHLDDSDLDALMSIVHLRYLAISGIITKIPSSIANLWNLETLIVRAPLLVVKIDLPDTIWQMKSLRHVEIRPCANISLGDDKSEEFYQLDNAHTFSSVVLCDGRDAQILLRRLPRLRKLSCSLPESGKHRGGSCKVVDLSILSELEALTMFYRWVSTPKLPAIEFPTALKRLTLFNCLLPRTGISAIGQLPNLVVLKFRLIDFAKHTFYMKEGEFSSLKFLRIHNSEFERWAVPAEPFPCLENLVLIDCTKLQEIPSSFAEISTLRMIKVRGCSPNVEKSAQTIFEEQKDMGNGDLQLICW</sequence>
<dbReference type="Gene3D" id="1.10.8.430">
    <property type="entry name" value="Helical domain of apoptotic protease-activating factors"/>
    <property type="match status" value="1"/>
</dbReference>
<keyword evidence="10" id="KW-0611">Plant defense</keyword>
<feature type="domain" description="Disease resistance R13L4/SHOC-2-like LRR" evidence="17">
    <location>
        <begin position="918"/>
        <end position="1199"/>
    </location>
</feature>
<evidence type="ECO:0000259" key="16">
    <source>
        <dbReference type="Pfam" id="PF23559"/>
    </source>
</evidence>
<evidence type="ECO:0000259" key="15">
    <source>
        <dbReference type="Pfam" id="PF18052"/>
    </source>
</evidence>
<dbReference type="GO" id="GO:0016020">
    <property type="term" value="C:membrane"/>
    <property type="evidence" value="ECO:0007669"/>
    <property type="project" value="UniProtKB-SubCell"/>
</dbReference>
<dbReference type="FunFam" id="3.40.50.300:FF:001091">
    <property type="entry name" value="Probable disease resistance protein At1g61300"/>
    <property type="match status" value="1"/>
</dbReference>
<dbReference type="InterPro" id="IPR021929">
    <property type="entry name" value="R1A-like_N"/>
</dbReference>
<evidence type="ECO:0000256" key="5">
    <source>
        <dbReference type="ARBA" id="ARBA00022490"/>
    </source>
</evidence>
<dbReference type="PANTHER" id="PTHR23155">
    <property type="entry name" value="DISEASE RESISTANCE PROTEIN RP"/>
    <property type="match status" value="1"/>
</dbReference>
<dbReference type="InterPro" id="IPR044974">
    <property type="entry name" value="Disease_R_plants"/>
</dbReference>
<dbReference type="Gene3D" id="3.80.10.10">
    <property type="entry name" value="Ribonuclease Inhibitor"/>
    <property type="match status" value="1"/>
</dbReference>
<dbReference type="Pfam" id="PF00931">
    <property type="entry name" value="NB-ARC"/>
    <property type="match status" value="1"/>
</dbReference>
<dbReference type="InterPro" id="IPR032675">
    <property type="entry name" value="LRR_dom_sf"/>
</dbReference>
<gene>
    <name evidence="19" type="primary">LOC113692439</name>
</gene>
<dbReference type="GO" id="GO:0005524">
    <property type="term" value="F:ATP binding"/>
    <property type="evidence" value="ECO:0007669"/>
    <property type="project" value="UniProtKB-KW"/>
</dbReference>
<evidence type="ECO:0000256" key="11">
    <source>
        <dbReference type="ARBA" id="ARBA00022840"/>
    </source>
</evidence>
<dbReference type="PANTHER" id="PTHR23155:SF1152">
    <property type="entry name" value="AAA+ ATPASE DOMAIN-CONTAINING PROTEIN"/>
    <property type="match status" value="1"/>
</dbReference>
<dbReference type="Proteomes" id="UP001652660">
    <property type="component" value="Chromosome 6c"/>
</dbReference>
<dbReference type="Gene3D" id="3.40.50.300">
    <property type="entry name" value="P-loop containing nucleotide triphosphate hydrolases"/>
    <property type="match status" value="1"/>
</dbReference>
<keyword evidence="6" id="KW-0433">Leucine-rich repeat</keyword>
<comment type="function">
    <text evidence="1">Confers resistance to late blight (Phytophthora infestans) races carrying the avirulence gene Avr1. Resistance proteins guard the plant against pathogens that contain an appropriate avirulence protein via an indirect interaction with this avirulence protein. That triggers a defense system including the hypersensitive response, which restricts the pathogen growth.</text>
</comment>
<dbReference type="SUPFAM" id="SSF52540">
    <property type="entry name" value="P-loop containing nucleoside triphosphate hydrolases"/>
    <property type="match status" value="1"/>
</dbReference>
<dbReference type="GO" id="GO:0009626">
    <property type="term" value="P:plant-type hypersensitive response"/>
    <property type="evidence" value="ECO:0007669"/>
    <property type="project" value="UniProtKB-KW"/>
</dbReference>
<dbReference type="GO" id="GO:0005737">
    <property type="term" value="C:cytoplasm"/>
    <property type="evidence" value="ECO:0007669"/>
    <property type="project" value="UniProtKB-SubCell"/>
</dbReference>
<dbReference type="SUPFAM" id="SSF52058">
    <property type="entry name" value="L domain-like"/>
    <property type="match status" value="1"/>
</dbReference>
<evidence type="ECO:0000256" key="8">
    <source>
        <dbReference type="ARBA" id="ARBA00022737"/>
    </source>
</evidence>
<evidence type="ECO:0000313" key="18">
    <source>
        <dbReference type="Proteomes" id="UP001652660"/>
    </source>
</evidence>
<evidence type="ECO:0000256" key="3">
    <source>
        <dbReference type="ARBA" id="ARBA00004496"/>
    </source>
</evidence>
<dbReference type="InterPro" id="IPR055414">
    <property type="entry name" value="LRR_R13L4/SHOC2-like"/>
</dbReference>
<accession>A0A6P6SKI3</accession>
<feature type="domain" description="Late blight resistance protein R1A-like N-terminal" evidence="14">
    <location>
        <begin position="103"/>
        <end position="274"/>
    </location>
</feature>
<dbReference type="InterPro" id="IPR042197">
    <property type="entry name" value="Apaf_helical"/>
</dbReference>
<dbReference type="Pfam" id="PF18052">
    <property type="entry name" value="Rx_N"/>
    <property type="match status" value="1"/>
</dbReference>
<dbReference type="Gene3D" id="1.10.10.10">
    <property type="entry name" value="Winged helix-like DNA-binding domain superfamily/Winged helix DNA-binding domain"/>
    <property type="match status" value="1"/>
</dbReference>